<evidence type="ECO:0000313" key="9">
    <source>
        <dbReference type="Proteomes" id="UP000236740"/>
    </source>
</evidence>
<evidence type="ECO:0000313" key="10">
    <source>
        <dbReference type="Proteomes" id="UP000296733"/>
    </source>
</evidence>
<evidence type="ECO:0000256" key="6">
    <source>
        <dbReference type="ARBA" id="ARBA00023016"/>
    </source>
</evidence>
<reference evidence="8 9" key="1">
    <citation type="submission" date="2016-10" db="EMBL/GenBank/DDBJ databases">
        <authorList>
            <person name="de Groot N.N."/>
        </authorList>
    </citation>
    <scope>NUCLEOTIDE SEQUENCE [LARGE SCALE GENOMIC DNA]</scope>
    <source>
        <strain evidence="8 9">CGMCC 1.10331</strain>
    </source>
</reference>
<reference evidence="7 10" key="2">
    <citation type="journal article" date="2019" name="Nat. Commun.">
        <title>A new type of DNA phosphorothioation-based antiviral system in archaea.</title>
        <authorList>
            <person name="Xiong L."/>
            <person name="Liu S."/>
            <person name="Chen S."/>
            <person name="Xiao Y."/>
            <person name="Zhu B."/>
            <person name="Gao Y."/>
            <person name="Zhang Y."/>
            <person name="Chen B."/>
            <person name="Luo J."/>
            <person name="Deng Z."/>
            <person name="Chen X."/>
            <person name="Wang L."/>
            <person name="Chen S."/>
        </authorList>
    </citation>
    <scope>NUCLEOTIDE SEQUENCE [LARGE SCALE GENOMIC DNA]</scope>
    <source>
        <strain evidence="7 10">CGMCC 1.10331</strain>
    </source>
</reference>
<keyword evidence="1" id="KW-1277">Toxin-antitoxin system</keyword>
<dbReference type="KEGG" id="hlm:DV707_07505"/>
<evidence type="ECO:0000313" key="7">
    <source>
        <dbReference type="EMBL" id="QCC47518.1"/>
    </source>
</evidence>
<dbReference type="OrthoDB" id="7619at2157"/>
<evidence type="ECO:0000256" key="3">
    <source>
        <dbReference type="ARBA" id="ARBA00022759"/>
    </source>
</evidence>
<accession>A0A1H5SQJ0</accession>
<keyword evidence="4" id="KW-0378">Hydrolase</keyword>
<evidence type="ECO:0000256" key="2">
    <source>
        <dbReference type="ARBA" id="ARBA00022722"/>
    </source>
</evidence>
<dbReference type="AlphaFoldDB" id="A0A1H5SQJ0"/>
<dbReference type="GeneID" id="39857923"/>
<dbReference type="InterPro" id="IPR012933">
    <property type="entry name" value="HicA_mRNA_interferase"/>
</dbReference>
<evidence type="ECO:0000256" key="1">
    <source>
        <dbReference type="ARBA" id="ARBA00022649"/>
    </source>
</evidence>
<dbReference type="GO" id="GO:0016787">
    <property type="term" value="F:hydrolase activity"/>
    <property type="evidence" value="ECO:0007669"/>
    <property type="project" value="UniProtKB-KW"/>
</dbReference>
<dbReference type="Gene3D" id="3.30.920.30">
    <property type="entry name" value="Hypothetical protein"/>
    <property type="match status" value="1"/>
</dbReference>
<dbReference type="EMBL" id="FNVN01000001">
    <property type="protein sequence ID" value="SEF52700.1"/>
    <property type="molecule type" value="Genomic_DNA"/>
</dbReference>
<dbReference type="RefSeq" id="WP_103989879.1">
    <property type="nucleotide sequence ID" value="NZ_CP031311.1"/>
</dbReference>
<dbReference type="SUPFAM" id="SSF54786">
    <property type="entry name" value="YcfA/nrd intein domain"/>
    <property type="match status" value="1"/>
</dbReference>
<sequence length="81" mass="9325">MVRTTFSGRNIIGVLTDFGWTPVSREGSHIRLRYENSDTDEVRLVDVPMHDEIAIGTLHSIADQCGADDFHAWCRWIDEHR</sequence>
<name>A0A1H5SQJ0_9EURY</name>
<keyword evidence="5" id="KW-0694">RNA-binding</keyword>
<keyword evidence="2" id="KW-0540">Nuclease</keyword>
<dbReference type="Proteomes" id="UP000296733">
    <property type="component" value="Chromosome"/>
</dbReference>
<dbReference type="Pfam" id="PF07927">
    <property type="entry name" value="HicA_toxin"/>
    <property type="match status" value="1"/>
</dbReference>
<keyword evidence="9" id="KW-1185">Reference proteome</keyword>
<dbReference type="Proteomes" id="UP000236740">
    <property type="component" value="Unassembled WGS sequence"/>
</dbReference>
<dbReference type="GO" id="GO:0003729">
    <property type="term" value="F:mRNA binding"/>
    <property type="evidence" value="ECO:0007669"/>
    <property type="project" value="InterPro"/>
</dbReference>
<proteinExistence type="predicted"/>
<keyword evidence="6" id="KW-0346">Stress response</keyword>
<evidence type="ECO:0000313" key="8">
    <source>
        <dbReference type="EMBL" id="SEF52700.1"/>
    </source>
</evidence>
<protein>
    <submittedName>
        <fullName evidence="8">Predicted RNA binding protein YcfA, dsRBD-like fold, HicA-like mRNA interferase family</fullName>
    </submittedName>
    <submittedName>
        <fullName evidence="7">Type II toxin-antitoxin system HicA family toxin</fullName>
    </submittedName>
</protein>
<gene>
    <name evidence="7" type="ORF">DV707_07505</name>
    <name evidence="8" type="ORF">SAMN04488133_0044</name>
</gene>
<dbReference type="EMBL" id="CP031311">
    <property type="protein sequence ID" value="QCC47518.1"/>
    <property type="molecule type" value="Genomic_DNA"/>
</dbReference>
<keyword evidence="3" id="KW-0255">Endonuclease</keyword>
<evidence type="ECO:0000256" key="5">
    <source>
        <dbReference type="ARBA" id="ARBA00022884"/>
    </source>
</evidence>
<dbReference type="InterPro" id="IPR038570">
    <property type="entry name" value="HicA_sf"/>
</dbReference>
<evidence type="ECO:0000256" key="4">
    <source>
        <dbReference type="ARBA" id="ARBA00022801"/>
    </source>
</evidence>
<organism evidence="8 9">
    <name type="scientific">Halobellus limi</name>
    <dbReference type="NCBI Taxonomy" id="699433"/>
    <lineage>
        <taxon>Archaea</taxon>
        <taxon>Methanobacteriati</taxon>
        <taxon>Methanobacteriota</taxon>
        <taxon>Stenosarchaea group</taxon>
        <taxon>Halobacteria</taxon>
        <taxon>Halobacteriales</taxon>
        <taxon>Haloferacaceae</taxon>
        <taxon>Halobellus</taxon>
    </lineage>
</organism>
<dbReference type="GO" id="GO:0004519">
    <property type="term" value="F:endonuclease activity"/>
    <property type="evidence" value="ECO:0007669"/>
    <property type="project" value="UniProtKB-KW"/>
</dbReference>